<feature type="region of interest" description="Disordered" evidence="3">
    <location>
        <begin position="404"/>
        <end position="466"/>
    </location>
</feature>
<keyword evidence="6" id="KW-1185">Reference proteome</keyword>
<evidence type="ECO:0000313" key="5">
    <source>
        <dbReference type="EMBL" id="MBR7675219.1"/>
    </source>
</evidence>
<sequence length="849" mass="91734">MKIAFLLDNAYGIGGTIRSTVNLSRALAERHTVEVASLRRNTEKPALPFDPRVKLIPLLDLRRDSRDYDGDDPLFHRPSRRFTEGTDHFERGIATHLGDQRIRDYLHQTDADVVIATRPKLNDYLAAYGSDRYVRIGQEHLTREMHVEHVRSHQDAAIRRLDAFVTVSYADAAHYREALGARGENDEGTGVRVVCVPNAVPAADIEPSDGESKLIVAAGRLIKIKRYDRLLNAFALVSEKHPDWKLRLYGRGKRQPALRAHIDSLGLSDRAFLMGAHSPIEPEWAKGAIAAVSSDAESFGMTLVEAMHCGVPVVSTDCPYGPGEILTNGKDGLLAPLGDEESFTVRAYADALLQLVESPDLRRRMGQAALLKAARYAPDRVAAEYEQLIGKLLAERPVLAAARPARGARQAQPPEGADAGAATSTVTGSDGAGASGTGDGSGVGDRPGASGGAGGKGKRRGRPSLRRLLRRLLRPSLRRRLAPLVRAVRRLLRGQQPVPRKAPASLPRPQAHVRVAADGSVVVRLRAKRLPEDGAALLLRTRHGARTETVRVPLPPRGAAVDGWTETRLDRSGHRLAEARWDLYVERERDGKRKRVRADLVETARLLSLPVPLDEDGAVAPWVPYTTSDGYLALRTWRRQGHAEVTSIALGREAFHVEALLYGAAGRPEALREAAVLAVARTDKERGFEVPVSVANTGSAADGGDGPPSVAFELPYDLPGALDSGSGDAVWDLWLRPGGQDAAAVRLARLLDDLAARKKTDVLPRARLGDSGTGVRAYFSVNNDLALALQPVPEEEPQTADTMPEQEPAERTPHQTGGHQTGGHPAQGQPSSPRQGQSPSSSPSASARA</sequence>
<dbReference type="InterPro" id="IPR001296">
    <property type="entry name" value="Glyco_trans_1"/>
</dbReference>
<evidence type="ECO:0000256" key="3">
    <source>
        <dbReference type="SAM" id="MobiDB-lite"/>
    </source>
</evidence>
<feature type="compositionally biased region" description="Basic residues" evidence="3">
    <location>
        <begin position="456"/>
        <end position="466"/>
    </location>
</feature>
<dbReference type="Gene3D" id="3.40.50.2000">
    <property type="entry name" value="Glycogen Phosphorylase B"/>
    <property type="match status" value="2"/>
</dbReference>
<accession>A0A8T4ISZ7</accession>
<evidence type="ECO:0000256" key="2">
    <source>
        <dbReference type="ARBA" id="ARBA00022679"/>
    </source>
</evidence>
<evidence type="ECO:0000256" key="1">
    <source>
        <dbReference type="ARBA" id="ARBA00021292"/>
    </source>
</evidence>
<gene>
    <name evidence="5" type="ORF">KDA82_19770</name>
</gene>
<feature type="compositionally biased region" description="Gly residues" evidence="3">
    <location>
        <begin position="430"/>
        <end position="455"/>
    </location>
</feature>
<feature type="compositionally biased region" description="Low complexity" evidence="3">
    <location>
        <begin position="404"/>
        <end position="429"/>
    </location>
</feature>
<reference evidence="5" key="1">
    <citation type="submission" date="2021-04" db="EMBL/GenBank/DDBJ databases">
        <title>Sequencing of actinobacteria type strains.</title>
        <authorList>
            <person name="Nguyen G.-S."/>
            <person name="Wentzel A."/>
        </authorList>
    </citation>
    <scope>NUCLEOTIDE SEQUENCE</scope>
    <source>
        <strain evidence="5">DSM 42095</strain>
    </source>
</reference>
<dbReference type="AlphaFoldDB" id="A0A8T4ISZ7"/>
<evidence type="ECO:0000313" key="6">
    <source>
        <dbReference type="Proteomes" id="UP000675554"/>
    </source>
</evidence>
<dbReference type="PANTHER" id="PTHR12526">
    <property type="entry name" value="GLYCOSYLTRANSFERASE"/>
    <property type="match status" value="1"/>
</dbReference>
<proteinExistence type="predicted"/>
<dbReference type="EMBL" id="JAGSMN010000450">
    <property type="protein sequence ID" value="MBR7675219.1"/>
    <property type="molecule type" value="Genomic_DNA"/>
</dbReference>
<dbReference type="SUPFAM" id="SSF53756">
    <property type="entry name" value="UDP-Glycosyltransferase/glycogen phosphorylase"/>
    <property type="match status" value="1"/>
</dbReference>
<dbReference type="CDD" id="cd03820">
    <property type="entry name" value="GT4_AmsD-like"/>
    <property type="match status" value="1"/>
</dbReference>
<dbReference type="Pfam" id="PF00534">
    <property type="entry name" value="Glycos_transf_1"/>
    <property type="match status" value="1"/>
</dbReference>
<dbReference type="GO" id="GO:0016757">
    <property type="term" value="F:glycosyltransferase activity"/>
    <property type="evidence" value="ECO:0007669"/>
    <property type="project" value="InterPro"/>
</dbReference>
<feature type="region of interest" description="Disordered" evidence="3">
    <location>
        <begin position="793"/>
        <end position="849"/>
    </location>
</feature>
<organism evidence="5 6">
    <name type="scientific">Streptomyces daliensis</name>
    <dbReference type="NCBI Taxonomy" id="299421"/>
    <lineage>
        <taxon>Bacteria</taxon>
        <taxon>Bacillati</taxon>
        <taxon>Actinomycetota</taxon>
        <taxon>Actinomycetes</taxon>
        <taxon>Kitasatosporales</taxon>
        <taxon>Streptomycetaceae</taxon>
        <taxon>Streptomyces</taxon>
    </lineage>
</organism>
<name>A0A8T4ISZ7_9ACTN</name>
<comment type="caution">
    <text evidence="5">The sequence shown here is derived from an EMBL/GenBank/DDBJ whole genome shotgun (WGS) entry which is preliminary data.</text>
</comment>
<protein>
    <recommendedName>
        <fullName evidence="1">D-inositol 3-phosphate glycosyltransferase</fullName>
    </recommendedName>
</protein>
<feature type="domain" description="Glycosyl transferase family 1" evidence="4">
    <location>
        <begin position="206"/>
        <end position="369"/>
    </location>
</feature>
<evidence type="ECO:0000259" key="4">
    <source>
        <dbReference type="Pfam" id="PF00534"/>
    </source>
</evidence>
<dbReference type="Proteomes" id="UP000675554">
    <property type="component" value="Unassembled WGS sequence"/>
</dbReference>
<keyword evidence="2" id="KW-0808">Transferase</keyword>
<feature type="compositionally biased region" description="Low complexity" evidence="3">
    <location>
        <begin position="814"/>
        <end position="849"/>
    </location>
</feature>
<dbReference type="PANTHER" id="PTHR12526:SF627">
    <property type="entry name" value="D-RHAMNOSYLTRANSFERASE WBPZ"/>
    <property type="match status" value="1"/>
</dbReference>